<dbReference type="RefSeq" id="WP_193192888.1">
    <property type="nucleotide sequence ID" value="NZ_JACZFR010000035.1"/>
</dbReference>
<sequence length="369" mass="39202">MALGKVTVNNLNLGQGSFDEVERKALFLGLGDANLDTVVALNSQSNLDDVLGANTSQLKTQVAAAQANGGENWEAWAVPMSAGPDWEDALDMALQSVSPELVSVCTPVTDAAGLQAAQTKAESVRTNQARRVITLMATPGIDPATENWGDYLTVQSAIVNSVSAYRVAAVPLLHGNNLGILAGRLCNRAVSIADSPMRVATGPLLSLGAVPVDINGAPLDMATLSSLDALRLSVPQTYPDYPGTYWGDCNLLDADGGDYQVIEHLRVIDKAARAIRLLAIARVANRQLNSTPISIASNKTYFMRPLREMAKGATIAGTFFPGEIKPPKDGDVEIVWQTNSKVDIYLRATPYNSPKELTANIALDLSSES</sequence>
<dbReference type="Pfam" id="PF10758">
    <property type="entry name" value="DUF2586"/>
    <property type="match status" value="1"/>
</dbReference>
<dbReference type="InterPro" id="IPR019694">
    <property type="entry name" value="Phage_HP1_Orf23"/>
</dbReference>
<dbReference type="EMBL" id="JBHSVR010000001">
    <property type="protein sequence ID" value="MFC6633538.1"/>
    <property type="molecule type" value="Genomic_DNA"/>
</dbReference>
<evidence type="ECO:0000313" key="2">
    <source>
        <dbReference type="Proteomes" id="UP001596425"/>
    </source>
</evidence>
<dbReference type="Proteomes" id="UP001596425">
    <property type="component" value="Unassembled WGS sequence"/>
</dbReference>
<proteinExistence type="predicted"/>
<protein>
    <submittedName>
        <fullName evidence="1">DUF2586 domain-containing protein</fullName>
    </submittedName>
</protein>
<reference evidence="2" key="1">
    <citation type="journal article" date="2019" name="Int. J. Syst. Evol. Microbiol.">
        <title>The Global Catalogue of Microorganisms (GCM) 10K type strain sequencing project: providing services to taxonomists for standard genome sequencing and annotation.</title>
        <authorList>
            <consortium name="The Broad Institute Genomics Platform"/>
            <consortium name="The Broad Institute Genome Sequencing Center for Infectious Disease"/>
            <person name="Wu L."/>
            <person name="Ma J."/>
        </authorList>
    </citation>
    <scope>NUCLEOTIDE SEQUENCE [LARGE SCALE GENOMIC DNA]</scope>
    <source>
        <strain evidence="2">CGMCC 1.13718</strain>
    </source>
</reference>
<name>A0ABW1YNU2_9GAMM</name>
<gene>
    <name evidence="1" type="ORF">ACFQBM_09615</name>
</gene>
<comment type="caution">
    <text evidence="1">The sequence shown here is derived from an EMBL/GenBank/DDBJ whole genome shotgun (WGS) entry which is preliminary data.</text>
</comment>
<organism evidence="1 2">
    <name type="scientific">Microbulbifer taiwanensis</name>
    <dbReference type="NCBI Taxonomy" id="986746"/>
    <lineage>
        <taxon>Bacteria</taxon>
        <taxon>Pseudomonadati</taxon>
        <taxon>Pseudomonadota</taxon>
        <taxon>Gammaproteobacteria</taxon>
        <taxon>Cellvibrionales</taxon>
        <taxon>Microbulbiferaceae</taxon>
        <taxon>Microbulbifer</taxon>
    </lineage>
</organism>
<keyword evidence="2" id="KW-1185">Reference proteome</keyword>
<evidence type="ECO:0000313" key="1">
    <source>
        <dbReference type="EMBL" id="MFC6633538.1"/>
    </source>
</evidence>
<accession>A0ABW1YNU2</accession>